<keyword evidence="3" id="KW-1185">Reference proteome</keyword>
<dbReference type="InterPro" id="IPR050194">
    <property type="entry name" value="Glycosyltransferase_grp1"/>
</dbReference>
<dbReference type="PANTHER" id="PTHR45947">
    <property type="entry name" value="SULFOQUINOVOSYL TRANSFERASE SQD2"/>
    <property type="match status" value="1"/>
</dbReference>
<dbReference type="SUPFAM" id="SSF53756">
    <property type="entry name" value="UDP-Glycosyltransferase/glycogen phosphorylase"/>
    <property type="match status" value="1"/>
</dbReference>
<evidence type="ECO:0000259" key="1">
    <source>
        <dbReference type="Pfam" id="PF13579"/>
    </source>
</evidence>
<dbReference type="InterPro" id="IPR028098">
    <property type="entry name" value="Glyco_trans_4-like_N"/>
</dbReference>
<evidence type="ECO:0000313" key="2">
    <source>
        <dbReference type="EMBL" id="MBP2234259.1"/>
    </source>
</evidence>
<dbReference type="PANTHER" id="PTHR45947:SF3">
    <property type="entry name" value="SULFOQUINOVOSYL TRANSFERASE SQD2"/>
    <property type="match status" value="1"/>
</dbReference>
<comment type="caution">
    <text evidence="2">The sequence shown here is derived from an EMBL/GenBank/DDBJ whole genome shotgun (WGS) entry which is preliminary data.</text>
</comment>
<proteinExistence type="predicted"/>
<organism evidence="2 3">
    <name type="scientific">Sinorhizobium kostiense</name>
    <dbReference type="NCBI Taxonomy" id="76747"/>
    <lineage>
        <taxon>Bacteria</taxon>
        <taxon>Pseudomonadati</taxon>
        <taxon>Pseudomonadota</taxon>
        <taxon>Alphaproteobacteria</taxon>
        <taxon>Hyphomicrobiales</taxon>
        <taxon>Rhizobiaceae</taxon>
        <taxon>Sinorhizobium/Ensifer group</taxon>
        <taxon>Sinorhizobium</taxon>
    </lineage>
</organism>
<reference evidence="2 3" key="1">
    <citation type="submission" date="2021-03" db="EMBL/GenBank/DDBJ databases">
        <title>Genomic Encyclopedia of Type Strains, Phase IV (KMG-IV): sequencing the most valuable type-strain genomes for metagenomic binning, comparative biology and taxonomic classification.</title>
        <authorList>
            <person name="Goeker M."/>
        </authorList>
    </citation>
    <scope>NUCLEOTIDE SEQUENCE [LARGE SCALE GENOMIC DNA]</scope>
    <source>
        <strain evidence="2 3">DSM 13372</strain>
    </source>
</reference>
<name>A0ABS4QUV5_9HYPH</name>
<gene>
    <name evidence="2" type="ORF">J2Z31_000749</name>
</gene>
<sequence>MSGKTAVSRDDDLQPASVVPDSIGKVLHTEDLDTFPCRRSAAGARRRVTMLGLRGIPNVQGGVEKHVEMLATRLVAEGWNVDVIGRRRYLAQSSPYSWGGIRVFPLWAPRIMALEAIVHTFVGVCFAALRRPDILHIHAVGPALLVPLARLFGLKVVVTHHGYDYDRQKWGSFARRMLKLGERLGMKLSNRAIAISRDIVETMGALYRVPVALIPNGVAVTRWRGDSGILREFGLERRRYVLVAARLVPEKRQTDLIQAFARLEGVGFKLVLAGGAEFETPYAQDVRAMASKVPGVVLTGFQTGERLADLFANAALFVLPSSHEGMPIALLEAMAYGLPVLASDIVANRELGLPAQDYFPLGDIDALAAAIAGKLTSPLSEEEILARMLHAEATYSWTSVAQKTLSVYGALVR</sequence>
<dbReference type="Pfam" id="PF13692">
    <property type="entry name" value="Glyco_trans_1_4"/>
    <property type="match status" value="1"/>
</dbReference>
<protein>
    <submittedName>
        <fullName evidence="2">Glycosyltransferase involved in cell wall biosynthesis</fullName>
    </submittedName>
</protein>
<dbReference type="Pfam" id="PF13579">
    <property type="entry name" value="Glyco_trans_4_4"/>
    <property type="match status" value="1"/>
</dbReference>
<evidence type="ECO:0000313" key="3">
    <source>
        <dbReference type="Proteomes" id="UP000730739"/>
    </source>
</evidence>
<accession>A0ABS4QUV5</accession>
<dbReference type="Proteomes" id="UP000730739">
    <property type="component" value="Unassembled WGS sequence"/>
</dbReference>
<dbReference type="CDD" id="cd03801">
    <property type="entry name" value="GT4_PimA-like"/>
    <property type="match status" value="1"/>
</dbReference>
<dbReference type="Gene3D" id="3.40.50.2000">
    <property type="entry name" value="Glycogen Phosphorylase B"/>
    <property type="match status" value="2"/>
</dbReference>
<dbReference type="EMBL" id="JAGILA010000001">
    <property type="protein sequence ID" value="MBP2234259.1"/>
    <property type="molecule type" value="Genomic_DNA"/>
</dbReference>
<feature type="domain" description="Glycosyltransferase subfamily 4-like N-terminal" evidence="1">
    <location>
        <begin position="61"/>
        <end position="217"/>
    </location>
</feature>